<feature type="compositionally biased region" description="Low complexity" evidence="1">
    <location>
        <begin position="392"/>
        <end position="402"/>
    </location>
</feature>
<dbReference type="CDD" id="cd00063">
    <property type="entry name" value="FN3"/>
    <property type="match status" value="1"/>
</dbReference>
<dbReference type="PATRIC" id="fig|1618446.3.peg.807"/>
<dbReference type="Pfam" id="PF16656">
    <property type="entry name" value="Pur_ac_phosph_N"/>
    <property type="match status" value="1"/>
</dbReference>
<dbReference type="GO" id="GO:0046872">
    <property type="term" value="F:metal ion binding"/>
    <property type="evidence" value="ECO:0007669"/>
    <property type="project" value="InterPro"/>
</dbReference>
<dbReference type="SMART" id="SM00060">
    <property type="entry name" value="FN3"/>
    <property type="match status" value="1"/>
</dbReference>
<evidence type="ECO:0000313" key="5">
    <source>
        <dbReference type="Proteomes" id="UP000034050"/>
    </source>
</evidence>
<feature type="region of interest" description="Disordered" evidence="1">
    <location>
        <begin position="376"/>
        <end position="402"/>
    </location>
</feature>
<feature type="compositionally biased region" description="Pro residues" evidence="1">
    <location>
        <begin position="377"/>
        <end position="391"/>
    </location>
</feature>
<keyword evidence="2" id="KW-0472">Membrane</keyword>
<dbReference type="STRING" id="1618446.UV61_C0006G0144"/>
<gene>
    <name evidence="4" type="ORF">UV61_C0006G0144</name>
</gene>
<dbReference type="AlphaFoldDB" id="A0A0G1FJB2"/>
<evidence type="ECO:0000313" key="4">
    <source>
        <dbReference type="EMBL" id="KKS86943.1"/>
    </source>
</evidence>
<dbReference type="InterPro" id="IPR036116">
    <property type="entry name" value="FN3_sf"/>
</dbReference>
<sequence length="434" mass="46073">MKPQPQIPTLVGILILLIGLGGAIYLIESGLRLSSRAQTSSEPREVTLANVTDSSFTVSWLTLEPVSGSIQYKETGLLGISQTALDIRDQNQTTQRYTHFVQVAGLKPQTRYEITLVSGKQAYRNSGYQLVTGMILPAPTNPLPPAFGTLLDKQNHPIAEALTSISFTGSQTLTGLVKDNGSWVLPLGNLRSNDGNRYFLPAKSDLAQLFFVGKEGVSSITSTIAKTSPLPPVRLGENYNFARLNQSRGVILAQAQSFGNLSASVNDDFTLILPQNNSAIPSSYPQFKGTGIPGKQVIITFTNTSTNSPYSTQTVIPENGNWSWTPNTSLAPGTYSASAVSFNSKNEPQTKGVSFIVLKSGTQVLGDATPAASLVPSPSPVFNPSPSPSLTPSPSATTSASLPVPGNWEPTIGILLMGLGLLAIGIVVQRKSFP</sequence>
<feature type="transmembrane region" description="Helical" evidence="2">
    <location>
        <begin position="408"/>
        <end position="428"/>
    </location>
</feature>
<name>A0A0G1FJB2_9BACT</name>
<keyword evidence="2" id="KW-1133">Transmembrane helix</keyword>
<comment type="caution">
    <text evidence="4">The sequence shown here is derived from an EMBL/GenBank/DDBJ whole genome shotgun (WGS) entry which is preliminary data.</text>
</comment>
<dbReference type="Proteomes" id="UP000034050">
    <property type="component" value="Unassembled WGS sequence"/>
</dbReference>
<dbReference type="InterPro" id="IPR003961">
    <property type="entry name" value="FN3_dom"/>
</dbReference>
<dbReference type="InterPro" id="IPR013783">
    <property type="entry name" value="Ig-like_fold"/>
</dbReference>
<dbReference type="EMBL" id="LCFD01000006">
    <property type="protein sequence ID" value="KKS86943.1"/>
    <property type="molecule type" value="Genomic_DNA"/>
</dbReference>
<reference evidence="4 5" key="1">
    <citation type="journal article" date="2015" name="Nature">
        <title>rRNA introns, odd ribosomes, and small enigmatic genomes across a large radiation of phyla.</title>
        <authorList>
            <person name="Brown C.T."/>
            <person name="Hug L.A."/>
            <person name="Thomas B.C."/>
            <person name="Sharon I."/>
            <person name="Castelle C.J."/>
            <person name="Singh A."/>
            <person name="Wilkins M.J."/>
            <person name="Williams K.H."/>
            <person name="Banfield J.F."/>
        </authorList>
    </citation>
    <scope>NUCLEOTIDE SEQUENCE [LARGE SCALE GENOMIC DNA]</scope>
</reference>
<evidence type="ECO:0000259" key="3">
    <source>
        <dbReference type="SMART" id="SM00060"/>
    </source>
</evidence>
<evidence type="ECO:0000256" key="1">
    <source>
        <dbReference type="SAM" id="MobiDB-lite"/>
    </source>
</evidence>
<accession>A0A0G1FJB2</accession>
<keyword evidence="2" id="KW-0812">Transmembrane</keyword>
<protein>
    <recommendedName>
        <fullName evidence="3">Fibronectin type-III domain-containing protein</fullName>
    </recommendedName>
</protein>
<evidence type="ECO:0000256" key="2">
    <source>
        <dbReference type="SAM" id="Phobius"/>
    </source>
</evidence>
<proteinExistence type="predicted"/>
<dbReference type="SUPFAM" id="SSF49265">
    <property type="entry name" value="Fibronectin type III"/>
    <property type="match status" value="1"/>
</dbReference>
<dbReference type="Gene3D" id="2.60.40.10">
    <property type="entry name" value="Immunoglobulins"/>
    <property type="match status" value="2"/>
</dbReference>
<organism evidence="4 5">
    <name type="scientific">Candidatus Gottesmanbacteria bacterium GW2011_GWB1_43_11</name>
    <dbReference type="NCBI Taxonomy" id="1618446"/>
    <lineage>
        <taxon>Bacteria</taxon>
        <taxon>Candidatus Gottesmaniibacteriota</taxon>
    </lineage>
</organism>
<feature type="transmembrane region" description="Helical" evidence="2">
    <location>
        <begin position="7"/>
        <end position="27"/>
    </location>
</feature>
<dbReference type="GO" id="GO:0003993">
    <property type="term" value="F:acid phosphatase activity"/>
    <property type="evidence" value="ECO:0007669"/>
    <property type="project" value="InterPro"/>
</dbReference>
<dbReference type="InterPro" id="IPR015914">
    <property type="entry name" value="PAPs_N"/>
</dbReference>
<feature type="domain" description="Fibronectin type-III" evidence="3">
    <location>
        <begin position="40"/>
        <end position="126"/>
    </location>
</feature>